<accession>A0AAE0XE15</accession>
<organism evidence="1 2">
    <name type="scientific">Elysia crispata</name>
    <name type="common">lettuce slug</name>
    <dbReference type="NCBI Taxonomy" id="231223"/>
    <lineage>
        <taxon>Eukaryota</taxon>
        <taxon>Metazoa</taxon>
        <taxon>Spiralia</taxon>
        <taxon>Lophotrochozoa</taxon>
        <taxon>Mollusca</taxon>
        <taxon>Gastropoda</taxon>
        <taxon>Heterobranchia</taxon>
        <taxon>Euthyneura</taxon>
        <taxon>Panpulmonata</taxon>
        <taxon>Sacoglossa</taxon>
        <taxon>Placobranchoidea</taxon>
        <taxon>Plakobranchidae</taxon>
        <taxon>Elysia</taxon>
    </lineage>
</organism>
<proteinExistence type="predicted"/>
<keyword evidence="2" id="KW-1185">Reference proteome</keyword>
<evidence type="ECO:0000313" key="1">
    <source>
        <dbReference type="EMBL" id="KAK3690952.1"/>
    </source>
</evidence>
<gene>
    <name evidence="1" type="ORF">RRG08_021647</name>
</gene>
<evidence type="ECO:0000313" key="2">
    <source>
        <dbReference type="Proteomes" id="UP001283361"/>
    </source>
</evidence>
<protein>
    <submittedName>
        <fullName evidence="1">Uncharacterized protein</fullName>
    </submittedName>
</protein>
<name>A0AAE0XE15_9GAST</name>
<comment type="caution">
    <text evidence="1">The sequence shown here is derived from an EMBL/GenBank/DDBJ whole genome shotgun (WGS) entry which is preliminary data.</text>
</comment>
<dbReference type="EMBL" id="JAWDGP010008106">
    <property type="protein sequence ID" value="KAK3690952.1"/>
    <property type="molecule type" value="Genomic_DNA"/>
</dbReference>
<dbReference type="Proteomes" id="UP001283361">
    <property type="component" value="Unassembled WGS sequence"/>
</dbReference>
<dbReference type="AlphaFoldDB" id="A0AAE0XE15"/>
<sequence>MYSTGQCSNPPLFPIMSLSVQHDPAATLAAVSSSQARQYLLSLQRKLNRFDFIPPVSPIRVSRKWAPFDAGCWLNGA</sequence>
<reference evidence="1" key="1">
    <citation type="journal article" date="2023" name="G3 (Bethesda)">
        <title>A reference genome for the long-term kleptoplast-retaining sea slug Elysia crispata morphotype clarki.</title>
        <authorList>
            <person name="Eastman K.E."/>
            <person name="Pendleton A.L."/>
            <person name="Shaikh M.A."/>
            <person name="Suttiyut T."/>
            <person name="Ogas R."/>
            <person name="Tomko P."/>
            <person name="Gavelis G."/>
            <person name="Widhalm J.R."/>
            <person name="Wisecaver J.H."/>
        </authorList>
    </citation>
    <scope>NUCLEOTIDE SEQUENCE</scope>
    <source>
        <strain evidence="1">ECLA1</strain>
    </source>
</reference>